<dbReference type="InterPro" id="IPR001647">
    <property type="entry name" value="HTH_TetR"/>
</dbReference>
<evidence type="ECO:0000256" key="4">
    <source>
        <dbReference type="PROSITE-ProRule" id="PRU00335"/>
    </source>
</evidence>
<dbReference type="PRINTS" id="PR00455">
    <property type="entry name" value="HTHTETR"/>
</dbReference>
<evidence type="ECO:0000256" key="3">
    <source>
        <dbReference type="ARBA" id="ARBA00023163"/>
    </source>
</evidence>
<accession>A0ABU1D922</accession>
<feature type="domain" description="HTH tetR-type" evidence="5">
    <location>
        <begin position="31"/>
        <end position="91"/>
    </location>
</feature>
<feature type="DNA-binding region" description="H-T-H motif" evidence="4">
    <location>
        <begin position="54"/>
        <end position="73"/>
    </location>
</feature>
<dbReference type="Proteomes" id="UP001232156">
    <property type="component" value="Unassembled WGS sequence"/>
</dbReference>
<keyword evidence="1" id="KW-0805">Transcription regulation</keyword>
<protein>
    <submittedName>
        <fullName evidence="6">TetR/AcrR family transcriptional regulator</fullName>
    </submittedName>
</protein>
<dbReference type="InterPro" id="IPR025996">
    <property type="entry name" value="MT1864/Rv1816-like_C"/>
</dbReference>
<dbReference type="InterPro" id="IPR050109">
    <property type="entry name" value="HTH-type_TetR-like_transc_reg"/>
</dbReference>
<dbReference type="RefSeq" id="WP_165278291.1">
    <property type="nucleotide sequence ID" value="NZ_JAUZQE010000039.1"/>
</dbReference>
<organism evidence="6 7">
    <name type="scientific">Yanghanlia caeni</name>
    <dbReference type="NCBI Taxonomy" id="3064283"/>
    <lineage>
        <taxon>Bacteria</taxon>
        <taxon>Pseudomonadati</taxon>
        <taxon>Pseudomonadota</taxon>
        <taxon>Betaproteobacteria</taxon>
        <taxon>Burkholderiales</taxon>
        <taxon>Alcaligenaceae</taxon>
        <taxon>Yanghanlia</taxon>
    </lineage>
</organism>
<dbReference type="InterPro" id="IPR036271">
    <property type="entry name" value="Tet_transcr_reg_TetR-rel_C_sf"/>
</dbReference>
<keyword evidence="7" id="KW-1185">Reference proteome</keyword>
<dbReference type="Pfam" id="PF13305">
    <property type="entry name" value="TetR_C_33"/>
    <property type="match status" value="1"/>
</dbReference>
<dbReference type="Pfam" id="PF00440">
    <property type="entry name" value="TetR_N"/>
    <property type="match status" value="1"/>
</dbReference>
<dbReference type="Gene3D" id="1.10.357.10">
    <property type="entry name" value="Tetracycline Repressor, domain 2"/>
    <property type="match status" value="1"/>
</dbReference>
<gene>
    <name evidence="6" type="ORF">Q8947_12735</name>
</gene>
<name>A0ABU1D922_9BURK</name>
<comment type="caution">
    <text evidence="6">The sequence shown here is derived from an EMBL/GenBank/DDBJ whole genome shotgun (WGS) entry which is preliminary data.</text>
</comment>
<reference evidence="6 7" key="1">
    <citation type="submission" date="2023-08" db="EMBL/GenBank/DDBJ databases">
        <title>Alcaligenaceae gen. nov., a novel taxon isolated from the sludge of Yixing Pesticide Factory.</title>
        <authorList>
            <person name="Ruan L."/>
        </authorList>
    </citation>
    <scope>NUCLEOTIDE SEQUENCE [LARGE SCALE GENOMIC DNA]</scope>
    <source>
        <strain evidence="6 7">LG-2</strain>
    </source>
</reference>
<evidence type="ECO:0000313" key="6">
    <source>
        <dbReference type="EMBL" id="MDR4126846.1"/>
    </source>
</evidence>
<evidence type="ECO:0000256" key="2">
    <source>
        <dbReference type="ARBA" id="ARBA00023125"/>
    </source>
</evidence>
<evidence type="ECO:0000259" key="5">
    <source>
        <dbReference type="PROSITE" id="PS50977"/>
    </source>
</evidence>
<dbReference type="PROSITE" id="PS50977">
    <property type="entry name" value="HTH_TETR_2"/>
    <property type="match status" value="1"/>
</dbReference>
<evidence type="ECO:0000256" key="1">
    <source>
        <dbReference type="ARBA" id="ARBA00023015"/>
    </source>
</evidence>
<dbReference type="EMBL" id="JAUZQE010000039">
    <property type="protein sequence ID" value="MDR4126846.1"/>
    <property type="molecule type" value="Genomic_DNA"/>
</dbReference>
<dbReference type="PANTHER" id="PTHR30055:SF226">
    <property type="entry name" value="HTH-TYPE TRANSCRIPTIONAL REGULATOR PKSA"/>
    <property type="match status" value="1"/>
</dbReference>
<keyword evidence="2 4" id="KW-0238">DNA-binding</keyword>
<keyword evidence="3" id="KW-0804">Transcription</keyword>
<dbReference type="Gene3D" id="1.10.10.60">
    <property type="entry name" value="Homeodomain-like"/>
    <property type="match status" value="1"/>
</dbReference>
<dbReference type="SUPFAM" id="SSF48498">
    <property type="entry name" value="Tetracyclin repressor-like, C-terminal domain"/>
    <property type="match status" value="1"/>
</dbReference>
<dbReference type="SUPFAM" id="SSF46689">
    <property type="entry name" value="Homeodomain-like"/>
    <property type="match status" value="1"/>
</dbReference>
<evidence type="ECO:0000313" key="7">
    <source>
        <dbReference type="Proteomes" id="UP001232156"/>
    </source>
</evidence>
<dbReference type="PANTHER" id="PTHR30055">
    <property type="entry name" value="HTH-TYPE TRANSCRIPTIONAL REGULATOR RUTR"/>
    <property type="match status" value="1"/>
</dbReference>
<sequence length="221" mass="24450">MTSSSEKETAAAPTAAELARNRALRETALSEARRNLILDAARSAFLELGLDGASLREIAKRAGYTPGAIYTYFANLEDIYGALLDESLQRLQKAVNSAEHAMAADSPPAARLRAVAYAFYAYYRDHPKDLDLGFYLFNGARPRGLTSEHNRRLNSQLMAALEPIRRTLEETGLAPDQAVLETTGIFAHIVGTLMLANTGRIRLFKQDPDTLFNRYLDTLLK</sequence>
<dbReference type="InterPro" id="IPR009057">
    <property type="entry name" value="Homeodomain-like_sf"/>
</dbReference>
<proteinExistence type="predicted"/>